<dbReference type="GO" id="GO:0046872">
    <property type="term" value="F:metal ion binding"/>
    <property type="evidence" value="ECO:0007669"/>
    <property type="project" value="UniProtKB-KW"/>
</dbReference>
<dbReference type="GO" id="GO:0006020">
    <property type="term" value="P:inositol metabolic process"/>
    <property type="evidence" value="ECO:0007669"/>
    <property type="project" value="TreeGrafter"/>
</dbReference>
<comment type="similarity">
    <text evidence="10">Belongs to the inositol monophosphatase superfamily.</text>
</comment>
<feature type="binding site" evidence="9">
    <location>
        <position position="66"/>
    </location>
    <ligand>
        <name>Mg(2+)</name>
        <dbReference type="ChEBI" id="CHEBI:18420"/>
        <label>1</label>
        <note>catalytic</note>
    </ligand>
</feature>
<evidence type="ECO:0000256" key="4">
    <source>
        <dbReference type="ARBA" id="ARBA00022723"/>
    </source>
</evidence>
<feature type="binding site" evidence="9">
    <location>
        <position position="87"/>
    </location>
    <ligand>
        <name>Mg(2+)</name>
        <dbReference type="ChEBI" id="CHEBI:18420"/>
        <label>1</label>
        <note>catalytic</note>
    </ligand>
</feature>
<evidence type="ECO:0000313" key="11">
    <source>
        <dbReference type="EMBL" id="EHY88689.1"/>
    </source>
</evidence>
<evidence type="ECO:0000256" key="10">
    <source>
        <dbReference type="RuleBase" id="RU364068"/>
    </source>
</evidence>
<dbReference type="SUPFAM" id="SSF56655">
    <property type="entry name" value="Carbohydrate phosphatase"/>
    <property type="match status" value="1"/>
</dbReference>
<keyword evidence="4 9" id="KW-0479">Metal-binding</keyword>
<dbReference type="HOGENOM" id="CLU_044118_0_2_11"/>
<dbReference type="EMBL" id="CM001466">
    <property type="protein sequence ID" value="EHY88689.1"/>
    <property type="molecule type" value="Genomic_DNA"/>
</dbReference>
<gene>
    <name evidence="11" type="ORF">SacazDRAFT_01766</name>
</gene>
<reference evidence="11 12" key="1">
    <citation type="journal article" date="2012" name="Stand. Genomic Sci.">
        <title>Genome sequence of the soil bacterium Saccharomonospora azurea type strain (NA-128(T)).</title>
        <authorList>
            <person name="Klenk H.P."/>
            <person name="Held B."/>
            <person name="Lucas S."/>
            <person name="Lapidus A."/>
            <person name="Copeland A."/>
            <person name="Hammon N."/>
            <person name="Pitluck S."/>
            <person name="Goodwin L.A."/>
            <person name="Han C."/>
            <person name="Tapia R."/>
            <person name="Brambilla E.M."/>
            <person name="Potter G."/>
            <person name="Land M."/>
            <person name="Ivanova N."/>
            <person name="Rohde M."/>
            <person name="Goker M."/>
            <person name="Detter J.C."/>
            <person name="Kyrpides N.C."/>
            <person name="Woyke T."/>
        </authorList>
    </citation>
    <scope>NUCLEOTIDE SEQUENCE [LARGE SCALE GENOMIC DNA]</scope>
    <source>
        <strain evidence="11 12">NA-128</strain>
    </source>
</reference>
<dbReference type="PANTHER" id="PTHR20854:SF4">
    <property type="entry name" value="INOSITOL-1-MONOPHOSPHATASE-RELATED"/>
    <property type="match status" value="1"/>
</dbReference>
<comment type="catalytic activity">
    <reaction evidence="7">
        <text>L-histidinol phosphate + H2O = L-histidinol + phosphate</text>
        <dbReference type="Rhea" id="RHEA:14465"/>
        <dbReference type="ChEBI" id="CHEBI:15377"/>
        <dbReference type="ChEBI" id="CHEBI:43474"/>
        <dbReference type="ChEBI" id="CHEBI:57699"/>
        <dbReference type="ChEBI" id="CHEBI:57980"/>
        <dbReference type="EC" id="3.1.3.15"/>
    </reaction>
</comment>
<dbReference type="GO" id="GO:0007165">
    <property type="term" value="P:signal transduction"/>
    <property type="evidence" value="ECO:0007669"/>
    <property type="project" value="TreeGrafter"/>
</dbReference>
<dbReference type="InterPro" id="IPR033942">
    <property type="entry name" value="IMPase"/>
</dbReference>
<evidence type="ECO:0000313" key="12">
    <source>
        <dbReference type="Proteomes" id="UP000004705"/>
    </source>
</evidence>
<dbReference type="Gene3D" id="3.30.540.10">
    <property type="entry name" value="Fructose-1,6-Bisphosphatase, subunit A, domain 1"/>
    <property type="match status" value="1"/>
</dbReference>
<feature type="binding site" evidence="9">
    <location>
        <position position="84"/>
    </location>
    <ligand>
        <name>Mg(2+)</name>
        <dbReference type="ChEBI" id="CHEBI:18420"/>
        <label>1</label>
        <note>catalytic</note>
    </ligand>
</feature>
<comment type="pathway">
    <text evidence="3">Amino-acid biosynthesis; L-histidine biosynthesis; L-histidine from 5-phospho-alpha-D-ribose 1-diphosphate: step 8/9.</text>
</comment>
<dbReference type="EC" id="3.1.3.25" evidence="10"/>
<evidence type="ECO:0000256" key="2">
    <source>
        <dbReference type="ARBA" id="ARBA00001946"/>
    </source>
</evidence>
<evidence type="ECO:0000256" key="3">
    <source>
        <dbReference type="ARBA" id="ARBA00004970"/>
    </source>
</evidence>
<dbReference type="GO" id="GO:0008934">
    <property type="term" value="F:inositol monophosphate 1-phosphatase activity"/>
    <property type="evidence" value="ECO:0007669"/>
    <property type="project" value="InterPro"/>
</dbReference>
<evidence type="ECO:0000256" key="5">
    <source>
        <dbReference type="ARBA" id="ARBA00022801"/>
    </source>
</evidence>
<evidence type="ECO:0000256" key="9">
    <source>
        <dbReference type="PIRSR" id="PIRSR600760-2"/>
    </source>
</evidence>
<dbReference type="Pfam" id="PF00459">
    <property type="entry name" value="Inositol_P"/>
    <property type="match status" value="1"/>
</dbReference>
<name>H8GBK5_9PSEU</name>
<comment type="cofactor">
    <cofactor evidence="2 9 10">
        <name>Mg(2+)</name>
        <dbReference type="ChEBI" id="CHEBI:18420"/>
    </cofactor>
</comment>
<dbReference type="CDD" id="cd01639">
    <property type="entry name" value="IMPase"/>
    <property type="match status" value="1"/>
</dbReference>
<sequence>MKDLNTLLAVAQDAVDIGANLMTTSAPGTVSTKGDRDYVTELDVRIQHEIRDHLARATPDIDFLGEEEGGGAIDESTDYVWVLDPIDGTSNFAHGIPLCATSLALVHRGEPVVGVIVAPFLNLRYHATKGGGAYCNDKPIHASETTDLSRAIVSIGDYATGPGAAEKNRRRFAVTQALAENVERVRMFGAASLDLAWVAEGRTDACVILSNKPWDMAAGVLIARESSASISDINDSDYRFSSRSTFSSNFYIRATLVSLLNRTC</sequence>
<evidence type="ECO:0000256" key="7">
    <source>
        <dbReference type="ARBA" id="ARBA00049158"/>
    </source>
</evidence>
<keyword evidence="12" id="KW-1185">Reference proteome</keyword>
<dbReference type="Gene3D" id="3.40.190.80">
    <property type="match status" value="1"/>
</dbReference>
<dbReference type="PANTHER" id="PTHR20854">
    <property type="entry name" value="INOSITOL MONOPHOSPHATASE"/>
    <property type="match status" value="1"/>
</dbReference>
<evidence type="ECO:0000256" key="8">
    <source>
        <dbReference type="ARBA" id="ARBA00053547"/>
    </source>
</evidence>
<dbReference type="FunFam" id="3.30.540.10:FF:000003">
    <property type="entry name" value="Inositol-1-monophosphatase"/>
    <property type="match status" value="1"/>
</dbReference>
<dbReference type="AlphaFoldDB" id="H8GBK5"/>
<dbReference type="OrthoDB" id="9772456at2"/>
<proteinExistence type="inferred from homology"/>
<evidence type="ECO:0000256" key="1">
    <source>
        <dbReference type="ARBA" id="ARBA00001033"/>
    </source>
</evidence>
<organism evidence="11 12">
    <name type="scientific">Saccharomonospora azurea NA-128</name>
    <dbReference type="NCBI Taxonomy" id="882081"/>
    <lineage>
        <taxon>Bacteria</taxon>
        <taxon>Bacillati</taxon>
        <taxon>Actinomycetota</taxon>
        <taxon>Actinomycetes</taxon>
        <taxon>Pseudonocardiales</taxon>
        <taxon>Pseudonocardiaceae</taxon>
        <taxon>Saccharomonospora</taxon>
    </lineage>
</organism>
<dbReference type="GO" id="GO:0004401">
    <property type="term" value="F:histidinol-phosphatase activity"/>
    <property type="evidence" value="ECO:0007669"/>
    <property type="project" value="UniProtKB-EC"/>
</dbReference>
<protein>
    <recommendedName>
        <fullName evidence="10">Inositol-1-monophosphatase</fullName>
        <ecNumber evidence="10">3.1.3.25</ecNumber>
    </recommendedName>
</protein>
<feature type="binding site" evidence="9">
    <location>
        <position position="86"/>
    </location>
    <ligand>
        <name>Mg(2+)</name>
        <dbReference type="ChEBI" id="CHEBI:18420"/>
        <label>1</label>
        <note>catalytic</note>
    </ligand>
</feature>
<keyword evidence="6 9" id="KW-0460">Magnesium</keyword>
<dbReference type="PRINTS" id="PR00377">
    <property type="entry name" value="IMPHPHTASES"/>
</dbReference>
<keyword evidence="5 10" id="KW-0378">Hydrolase</keyword>
<dbReference type="InterPro" id="IPR000760">
    <property type="entry name" value="Inositol_monophosphatase-like"/>
</dbReference>
<dbReference type="RefSeq" id="WP_005440593.1">
    <property type="nucleotide sequence ID" value="NZ_CM001466.1"/>
</dbReference>
<comment type="function">
    <text evidence="8">Catalyzes the dephosphorylation of histidinol-phosphate to histidinol, the direct precursor of histidine.</text>
</comment>
<comment type="catalytic activity">
    <reaction evidence="1 10">
        <text>a myo-inositol phosphate + H2O = myo-inositol + phosphate</text>
        <dbReference type="Rhea" id="RHEA:24056"/>
        <dbReference type="ChEBI" id="CHEBI:15377"/>
        <dbReference type="ChEBI" id="CHEBI:17268"/>
        <dbReference type="ChEBI" id="CHEBI:43474"/>
        <dbReference type="ChEBI" id="CHEBI:84139"/>
        <dbReference type="EC" id="3.1.3.25"/>
    </reaction>
</comment>
<dbReference type="Proteomes" id="UP000004705">
    <property type="component" value="Chromosome"/>
</dbReference>
<feature type="binding site" evidence="9">
    <location>
        <position position="215"/>
    </location>
    <ligand>
        <name>Mg(2+)</name>
        <dbReference type="ChEBI" id="CHEBI:18420"/>
        <label>1</label>
        <note>catalytic</note>
    </ligand>
</feature>
<dbReference type="InterPro" id="IPR020583">
    <property type="entry name" value="Inositol_monoP_metal-BS"/>
</dbReference>
<dbReference type="PROSITE" id="PS00629">
    <property type="entry name" value="IMP_1"/>
    <property type="match status" value="1"/>
</dbReference>
<evidence type="ECO:0000256" key="6">
    <source>
        <dbReference type="ARBA" id="ARBA00022842"/>
    </source>
</evidence>
<accession>H8GBK5</accession>